<dbReference type="PROSITE" id="PS00527">
    <property type="entry name" value="RIBOSOMAL_S14"/>
    <property type="match status" value="1"/>
</dbReference>
<dbReference type="GO" id="GO:0005739">
    <property type="term" value="C:mitochondrion"/>
    <property type="evidence" value="ECO:0007669"/>
    <property type="project" value="UniProtKB-SubCell"/>
</dbReference>
<dbReference type="GO" id="GO:0006412">
    <property type="term" value="P:translation"/>
    <property type="evidence" value="ECO:0007669"/>
    <property type="project" value="InterPro"/>
</dbReference>
<dbReference type="FunFam" id="1.10.287.1480:FF:000001">
    <property type="entry name" value="30S ribosomal protein S14"/>
    <property type="match status" value="1"/>
</dbReference>
<evidence type="ECO:0000256" key="6">
    <source>
        <dbReference type="ARBA" id="ARBA00035514"/>
    </source>
</evidence>
<protein>
    <recommendedName>
        <fullName evidence="7">Small ribosomal subunit protein uS14m</fullName>
    </recommendedName>
    <alternativeName>
        <fullName evidence="6">30S ribosomal protein S14, chloroplastic</fullName>
    </alternativeName>
    <alternativeName>
        <fullName evidence="8">Ribosomal protein S14, mitochondrial</fullName>
    </alternativeName>
</protein>
<gene>
    <name evidence="9" type="ORF">SI7747_09011021</name>
</gene>
<dbReference type="Proteomes" id="UP001189122">
    <property type="component" value="Unassembled WGS sequence"/>
</dbReference>
<dbReference type="SUPFAM" id="SSF57716">
    <property type="entry name" value="Glucocorticoid receptor-like (DNA-binding domain)"/>
    <property type="match status" value="1"/>
</dbReference>
<evidence type="ECO:0000256" key="2">
    <source>
        <dbReference type="ARBA" id="ARBA00009083"/>
    </source>
</evidence>
<dbReference type="Gene3D" id="1.10.287.1480">
    <property type="match status" value="1"/>
</dbReference>
<keyword evidence="10" id="KW-1185">Reference proteome</keyword>
<evidence type="ECO:0000256" key="8">
    <source>
        <dbReference type="ARBA" id="ARBA00042804"/>
    </source>
</evidence>
<dbReference type="EMBL" id="LR743596">
    <property type="protein sequence ID" value="CAA2625244.1"/>
    <property type="molecule type" value="Genomic_DNA"/>
</dbReference>
<dbReference type="GO" id="GO:0003735">
    <property type="term" value="F:structural constituent of ribosome"/>
    <property type="evidence" value="ECO:0007669"/>
    <property type="project" value="InterPro"/>
</dbReference>
<accession>A0A7I8J5D7</accession>
<reference evidence="9 10" key="1">
    <citation type="submission" date="2019-12" db="EMBL/GenBank/DDBJ databases">
        <authorList>
            <person name="Scholz U."/>
            <person name="Mascher M."/>
            <person name="Fiebig A."/>
        </authorList>
    </citation>
    <scope>NUCLEOTIDE SEQUENCE</scope>
</reference>
<evidence type="ECO:0000313" key="10">
    <source>
        <dbReference type="Proteomes" id="UP001189122"/>
    </source>
</evidence>
<evidence type="ECO:0000256" key="4">
    <source>
        <dbReference type="ARBA" id="ARBA00023128"/>
    </source>
</evidence>
<dbReference type="PANTHER" id="PTHR19836:SF30">
    <property type="entry name" value="RIBOSOMAL PROTEIN S14"/>
    <property type="match status" value="1"/>
</dbReference>
<dbReference type="GO" id="GO:0015935">
    <property type="term" value="C:small ribosomal subunit"/>
    <property type="evidence" value="ECO:0007669"/>
    <property type="project" value="TreeGrafter"/>
</dbReference>
<evidence type="ECO:0000256" key="3">
    <source>
        <dbReference type="ARBA" id="ARBA00022980"/>
    </source>
</evidence>
<comment type="similarity">
    <text evidence="2">Belongs to the universal ribosomal protein uS14 family.</text>
</comment>
<dbReference type="InterPro" id="IPR001209">
    <property type="entry name" value="Ribosomal_uS14"/>
</dbReference>
<dbReference type="PANTHER" id="PTHR19836">
    <property type="entry name" value="30S RIBOSOMAL PROTEIN S14"/>
    <property type="match status" value="1"/>
</dbReference>
<organism evidence="9">
    <name type="scientific">Spirodela intermedia</name>
    <name type="common">Intermediate duckweed</name>
    <dbReference type="NCBI Taxonomy" id="51605"/>
    <lineage>
        <taxon>Eukaryota</taxon>
        <taxon>Viridiplantae</taxon>
        <taxon>Streptophyta</taxon>
        <taxon>Embryophyta</taxon>
        <taxon>Tracheophyta</taxon>
        <taxon>Spermatophyta</taxon>
        <taxon>Magnoliopsida</taxon>
        <taxon>Liliopsida</taxon>
        <taxon>Araceae</taxon>
        <taxon>Lemnoideae</taxon>
        <taxon>Spirodela</taxon>
    </lineage>
</organism>
<evidence type="ECO:0000256" key="1">
    <source>
        <dbReference type="ARBA" id="ARBA00004173"/>
    </source>
</evidence>
<evidence type="ECO:0000256" key="5">
    <source>
        <dbReference type="ARBA" id="ARBA00023274"/>
    </source>
</evidence>
<keyword evidence="5" id="KW-0687">Ribonucleoprotein</keyword>
<dbReference type="Pfam" id="PF00253">
    <property type="entry name" value="Ribosomal_S14"/>
    <property type="match status" value="1"/>
</dbReference>
<keyword evidence="4" id="KW-0496">Mitochondrion</keyword>
<keyword evidence="3" id="KW-0689">Ribosomal protein</keyword>
<dbReference type="InterPro" id="IPR018271">
    <property type="entry name" value="Ribosomal_uS14_CS"/>
</dbReference>
<sequence length="189" mass="21774">METSLTTLTHLLPCSSTSLEGQSRRCQQHKPCPSRWLSVPRLGSASTDMAQRVGVPFLVSRRHSSAPAAAELPSERFPCQHERRGELCKTLEKRNILDHKRRLLAAKYELRRKLYKAVCRDPELPAELRDRHRCKLSRLPRNSSFVRVRNRCISTGRPRAVLRLFRMSRITFREKASQGALMGVKKSSW</sequence>
<evidence type="ECO:0000313" key="9">
    <source>
        <dbReference type="EMBL" id="CAA2625244.1"/>
    </source>
</evidence>
<evidence type="ECO:0000256" key="7">
    <source>
        <dbReference type="ARBA" id="ARBA00040774"/>
    </source>
</evidence>
<comment type="subcellular location">
    <subcellularLocation>
        <location evidence="1">Mitochondrion</location>
    </subcellularLocation>
</comment>
<name>A0A7I8J5D7_SPIIN</name>
<dbReference type="AlphaFoldDB" id="A0A7I8J5D7"/>
<dbReference type="NCBIfam" id="NF006477">
    <property type="entry name" value="PRK08881.1"/>
    <property type="match status" value="1"/>
</dbReference>
<proteinExistence type="inferred from homology"/>
<dbReference type="EMBL" id="CACRZD030000009">
    <property type="protein sequence ID" value="CAA6664631.1"/>
    <property type="molecule type" value="Genomic_DNA"/>
</dbReference>